<organism evidence="1 2">
    <name type="scientific">Rhodoferax potami</name>
    <dbReference type="NCBI Taxonomy" id="3068338"/>
    <lineage>
        <taxon>Bacteria</taxon>
        <taxon>Pseudomonadati</taxon>
        <taxon>Pseudomonadota</taxon>
        <taxon>Betaproteobacteria</taxon>
        <taxon>Burkholderiales</taxon>
        <taxon>Comamonadaceae</taxon>
        <taxon>Rhodoferax</taxon>
    </lineage>
</organism>
<keyword evidence="2" id="KW-1185">Reference proteome</keyword>
<evidence type="ECO:0000313" key="2">
    <source>
        <dbReference type="Proteomes" id="UP001321700"/>
    </source>
</evidence>
<dbReference type="RefSeq" id="WP_313874504.1">
    <property type="nucleotide sequence ID" value="NZ_JAVBIK010000001.1"/>
</dbReference>
<dbReference type="EMBL" id="JAVBIK010000001">
    <property type="protein sequence ID" value="MDT7518786.1"/>
    <property type="molecule type" value="Genomic_DNA"/>
</dbReference>
<protein>
    <submittedName>
        <fullName evidence="1">Aldose 1-epimerase</fullName>
    </submittedName>
</protein>
<reference evidence="1 2" key="1">
    <citation type="submission" date="2023-08" db="EMBL/GenBank/DDBJ databases">
        <title>Rhodoferax potami sp. nov. and Rhodoferax mekongensis sp. nov., isolated from the Mekong River in Thailand.</title>
        <authorList>
            <person name="Kitikhun S."/>
            <person name="Charoenyingcharoen P."/>
            <person name="Siriarchawattana P."/>
            <person name="Likhitrattanapisal S."/>
            <person name="Nilsakha T."/>
            <person name="Chanpet A."/>
            <person name="Rattanawaree P."/>
            <person name="Ingsriswang S."/>
        </authorList>
    </citation>
    <scope>NUCLEOTIDE SEQUENCE [LARGE SCALE GENOMIC DNA]</scope>
    <source>
        <strain evidence="1 2">TBRC 17660</strain>
    </source>
</reference>
<dbReference type="InterPro" id="IPR014718">
    <property type="entry name" value="GH-type_carb-bd"/>
</dbReference>
<dbReference type="Gene3D" id="2.70.98.10">
    <property type="match status" value="1"/>
</dbReference>
<sequence>MTSLSAPSHPIHWLQHGGQRLGLIPGLGGSVAAWQRDTGQGLVDIWRPWAGAADLYTTASFPLVPWSNRIGQGGFSHAGTHHPMRPNRVGEPYPIHGDGWLQPWVIHQPRHDTLELHLESSHFDGNPYHYRALQRFVLRDDGMDQLLEVTHLGPGSLPYGLGQHPAFVRTPLTRLHAQVEGVWLSGADPMPTEFTTLFPTGWDPRSGMEVSGSLIDNAYAGWSGQAHIDWPEHALRLHMRDPAVVARGQNDGFCLLYRPAEGPHFCFEPVTHPIDAFHMEGRPGLQVLETGQTLRQAVEWRFESLGQ</sequence>
<dbReference type="Pfam" id="PF01263">
    <property type="entry name" value="Aldose_epim"/>
    <property type="match status" value="1"/>
</dbReference>
<dbReference type="InterPro" id="IPR008183">
    <property type="entry name" value="Aldose_1/G6P_1-epimerase"/>
</dbReference>
<gene>
    <name evidence="1" type="ORF">RAE19_08715</name>
</gene>
<comment type="caution">
    <text evidence="1">The sequence shown here is derived from an EMBL/GenBank/DDBJ whole genome shotgun (WGS) entry which is preliminary data.</text>
</comment>
<dbReference type="Proteomes" id="UP001321700">
    <property type="component" value="Unassembled WGS sequence"/>
</dbReference>
<evidence type="ECO:0000313" key="1">
    <source>
        <dbReference type="EMBL" id="MDT7518786.1"/>
    </source>
</evidence>
<proteinExistence type="predicted"/>
<name>A0ABU3KLV5_9BURK</name>
<dbReference type="SUPFAM" id="SSF74650">
    <property type="entry name" value="Galactose mutarotase-like"/>
    <property type="match status" value="1"/>
</dbReference>
<accession>A0ABU3KLV5</accession>
<dbReference type="InterPro" id="IPR011013">
    <property type="entry name" value="Gal_mutarotase_sf_dom"/>
</dbReference>
<dbReference type="CDD" id="cd09021">
    <property type="entry name" value="Aldose_epim_Ec_YphB"/>
    <property type="match status" value="1"/>
</dbReference>